<dbReference type="InterPro" id="IPR015860">
    <property type="entry name" value="ABC_transpr_TagH-like"/>
</dbReference>
<dbReference type="GO" id="GO:0016020">
    <property type="term" value="C:membrane"/>
    <property type="evidence" value="ECO:0007669"/>
    <property type="project" value="InterPro"/>
</dbReference>
<dbReference type="GO" id="GO:0005524">
    <property type="term" value="F:ATP binding"/>
    <property type="evidence" value="ECO:0007669"/>
    <property type="project" value="UniProtKB-KW"/>
</dbReference>
<dbReference type="Pfam" id="PF00005">
    <property type="entry name" value="ABC_tran"/>
    <property type="match status" value="1"/>
</dbReference>
<evidence type="ECO:0000256" key="4">
    <source>
        <dbReference type="ARBA" id="ARBA00022840"/>
    </source>
</evidence>
<keyword evidence="4 6" id="KW-0067">ATP-binding</keyword>
<evidence type="ECO:0000313" key="7">
    <source>
        <dbReference type="Proteomes" id="UP000581135"/>
    </source>
</evidence>
<dbReference type="Gene3D" id="3.40.50.300">
    <property type="entry name" value="P-loop containing nucleotide triphosphate hydrolases"/>
    <property type="match status" value="1"/>
</dbReference>
<dbReference type="AlphaFoldDB" id="A0A839SXF4"/>
<dbReference type="PANTHER" id="PTHR46743:SF2">
    <property type="entry name" value="TEICHOIC ACIDS EXPORT ATP-BINDING PROTEIN TAGH"/>
    <property type="match status" value="1"/>
</dbReference>
<gene>
    <name evidence="6" type="ORF">FHR98_001920</name>
</gene>
<protein>
    <submittedName>
        <fullName evidence="6">ABC-2 type transport system ATP-binding protein/lipopolysaccharide transport system ATP-binding protein</fullName>
    </submittedName>
</protein>
<dbReference type="GO" id="GO:0140359">
    <property type="term" value="F:ABC-type transporter activity"/>
    <property type="evidence" value="ECO:0007669"/>
    <property type="project" value="InterPro"/>
</dbReference>
<dbReference type="InterPro" id="IPR003439">
    <property type="entry name" value="ABC_transporter-like_ATP-bd"/>
</dbReference>
<comment type="caution">
    <text evidence="6">The sequence shown here is derived from an EMBL/GenBank/DDBJ whole genome shotgun (WGS) entry which is preliminary data.</text>
</comment>
<dbReference type="Proteomes" id="UP000581135">
    <property type="component" value="Unassembled WGS sequence"/>
</dbReference>
<proteinExistence type="inferred from homology"/>
<comment type="similarity">
    <text evidence="1">Belongs to the ABC transporter superfamily.</text>
</comment>
<keyword evidence="7" id="KW-1185">Reference proteome</keyword>
<dbReference type="CDD" id="cd03220">
    <property type="entry name" value="ABC_KpsT_Wzt"/>
    <property type="match status" value="1"/>
</dbReference>
<dbReference type="InterPro" id="IPR027417">
    <property type="entry name" value="P-loop_NTPase"/>
</dbReference>
<dbReference type="RefSeq" id="WP_183416442.1">
    <property type="nucleotide sequence ID" value="NZ_JACHXA010000004.1"/>
</dbReference>
<organism evidence="6 7">
    <name type="scientific">Limibacillus halophilus</name>
    <dbReference type="NCBI Taxonomy" id="1579333"/>
    <lineage>
        <taxon>Bacteria</taxon>
        <taxon>Pseudomonadati</taxon>
        <taxon>Pseudomonadota</taxon>
        <taxon>Alphaproteobacteria</taxon>
        <taxon>Rhodospirillales</taxon>
        <taxon>Rhodovibrionaceae</taxon>
        <taxon>Limibacillus</taxon>
    </lineage>
</organism>
<dbReference type="GO" id="GO:0016887">
    <property type="term" value="F:ATP hydrolysis activity"/>
    <property type="evidence" value="ECO:0007669"/>
    <property type="project" value="InterPro"/>
</dbReference>
<dbReference type="InterPro" id="IPR050683">
    <property type="entry name" value="Bact_Polysacc_Export_ATP-bd"/>
</dbReference>
<evidence type="ECO:0000256" key="3">
    <source>
        <dbReference type="ARBA" id="ARBA00022741"/>
    </source>
</evidence>
<keyword evidence="3" id="KW-0547">Nucleotide-binding</keyword>
<dbReference type="SUPFAM" id="SSF52540">
    <property type="entry name" value="P-loop containing nucleoside triphosphate hydrolases"/>
    <property type="match status" value="1"/>
</dbReference>
<accession>A0A839SXF4</accession>
<dbReference type="InterPro" id="IPR017871">
    <property type="entry name" value="ABC_transporter-like_CS"/>
</dbReference>
<keyword evidence="2" id="KW-0813">Transport</keyword>
<feature type="domain" description="ABC transporter" evidence="5">
    <location>
        <begin position="37"/>
        <end position="256"/>
    </location>
</feature>
<dbReference type="PROSITE" id="PS50893">
    <property type="entry name" value="ABC_TRANSPORTER_2"/>
    <property type="match status" value="1"/>
</dbReference>
<evidence type="ECO:0000256" key="1">
    <source>
        <dbReference type="ARBA" id="ARBA00005417"/>
    </source>
</evidence>
<dbReference type="InterPro" id="IPR003593">
    <property type="entry name" value="AAA+_ATPase"/>
</dbReference>
<name>A0A839SXF4_9PROT</name>
<evidence type="ECO:0000313" key="6">
    <source>
        <dbReference type="EMBL" id="MBB3065633.1"/>
    </source>
</evidence>
<evidence type="ECO:0000259" key="5">
    <source>
        <dbReference type="PROSITE" id="PS50893"/>
    </source>
</evidence>
<reference evidence="6 7" key="1">
    <citation type="submission" date="2020-08" db="EMBL/GenBank/DDBJ databases">
        <title>Genomic Encyclopedia of Type Strains, Phase III (KMG-III): the genomes of soil and plant-associated and newly described type strains.</title>
        <authorList>
            <person name="Whitman W."/>
        </authorList>
    </citation>
    <scope>NUCLEOTIDE SEQUENCE [LARGE SCALE GENOMIC DNA]</scope>
    <source>
        <strain evidence="6 7">CECT 8803</strain>
    </source>
</reference>
<evidence type="ECO:0000256" key="2">
    <source>
        <dbReference type="ARBA" id="ARBA00022448"/>
    </source>
</evidence>
<dbReference type="SMART" id="SM00382">
    <property type="entry name" value="AAA"/>
    <property type="match status" value="1"/>
</dbReference>
<sequence length="258" mass="27768">MKPSKPAIRATAVCLDLPLLGDKVQETERGGSRSVGGRLTRLIGSRGQVRALDSISFELNHGDRVGIIGRNGAGKSTLLRLIAGIYQPSAGTLAVEGRLSTLFTNRIGLNERATGRENIRLAGHLLGMSSAQIETLLPEIAAFSELEDFIDLPLRTYSSGMSVRLGFAIATALDPDILLIDEVFGAGDRSFQNKAQERVRRLIEDAGTLVLASHSSALLRRFCNSIIWLDHGELKAFGPTDAVLAEYELSVASKQTNA</sequence>
<dbReference type="PROSITE" id="PS00211">
    <property type="entry name" value="ABC_TRANSPORTER_1"/>
    <property type="match status" value="1"/>
</dbReference>
<dbReference type="EMBL" id="JACHXA010000004">
    <property type="protein sequence ID" value="MBB3065633.1"/>
    <property type="molecule type" value="Genomic_DNA"/>
</dbReference>
<dbReference type="PANTHER" id="PTHR46743">
    <property type="entry name" value="TEICHOIC ACIDS EXPORT ATP-BINDING PROTEIN TAGH"/>
    <property type="match status" value="1"/>
</dbReference>